<organism evidence="8 9">
    <name type="scientific">Necator americanus</name>
    <name type="common">Human hookworm</name>
    <dbReference type="NCBI Taxonomy" id="51031"/>
    <lineage>
        <taxon>Eukaryota</taxon>
        <taxon>Metazoa</taxon>
        <taxon>Ecdysozoa</taxon>
        <taxon>Nematoda</taxon>
        <taxon>Chromadorea</taxon>
        <taxon>Rhabditida</taxon>
        <taxon>Rhabditina</taxon>
        <taxon>Rhabditomorpha</taxon>
        <taxon>Strongyloidea</taxon>
        <taxon>Ancylostomatidae</taxon>
        <taxon>Bunostominae</taxon>
        <taxon>Necator</taxon>
    </lineage>
</organism>
<comment type="similarity">
    <text evidence="1">Belongs to the FAH family.</text>
</comment>
<evidence type="ECO:0000256" key="3">
    <source>
        <dbReference type="ARBA" id="ARBA00042340"/>
    </source>
</evidence>
<evidence type="ECO:0000256" key="4">
    <source>
        <dbReference type="ARBA" id="ARBA00044911"/>
    </source>
</evidence>
<reference evidence="8 9" key="1">
    <citation type="submission" date="2023-08" db="EMBL/GenBank/DDBJ databases">
        <title>A Necator americanus chromosomal reference genome.</title>
        <authorList>
            <person name="Ilik V."/>
            <person name="Petrzelkova K.J."/>
            <person name="Pardy F."/>
            <person name="Fuh T."/>
            <person name="Niatou-Singa F.S."/>
            <person name="Gouil Q."/>
            <person name="Baker L."/>
            <person name="Ritchie M.E."/>
            <person name="Jex A.R."/>
            <person name="Gazzola D."/>
            <person name="Li H."/>
            <person name="Toshio Fujiwara R."/>
            <person name="Zhan B."/>
            <person name="Aroian R.V."/>
            <person name="Pafco B."/>
            <person name="Schwarz E.M."/>
        </authorList>
    </citation>
    <scope>NUCLEOTIDE SEQUENCE [LARGE SCALE GENOMIC DNA]</scope>
    <source>
        <strain evidence="8 9">Aroian</strain>
        <tissue evidence="8">Whole animal</tissue>
    </source>
</reference>
<dbReference type="EMBL" id="JAVFWL010000004">
    <property type="protein sequence ID" value="KAK6752725.1"/>
    <property type="molecule type" value="Genomic_DNA"/>
</dbReference>
<dbReference type="EC" id="5.3.2.2" evidence="5"/>
<evidence type="ECO:0000313" key="9">
    <source>
        <dbReference type="Proteomes" id="UP001303046"/>
    </source>
</evidence>
<keyword evidence="6" id="KW-0812">Transmembrane</keyword>
<accession>A0ABR1DQS4</accession>
<keyword evidence="6" id="KW-0472">Membrane</keyword>
<dbReference type="PANTHER" id="PTHR11820:SF7">
    <property type="entry name" value="ACYLPYRUVASE FAHD1, MITOCHONDRIAL"/>
    <property type="match status" value="1"/>
</dbReference>
<evidence type="ECO:0000256" key="2">
    <source>
        <dbReference type="ARBA" id="ARBA00022723"/>
    </source>
</evidence>
<dbReference type="PANTHER" id="PTHR11820">
    <property type="entry name" value="ACYLPYRUVASE"/>
    <property type="match status" value="1"/>
</dbReference>
<evidence type="ECO:0000256" key="5">
    <source>
        <dbReference type="ARBA" id="ARBA00044973"/>
    </source>
</evidence>
<dbReference type="Proteomes" id="UP001303046">
    <property type="component" value="Unassembled WGS sequence"/>
</dbReference>
<sequence>MTLANFRNLGKKIVCVGRNYKDHALELGNPIPTKPMLFLKSANAFVQEGHPIITPVGCENLHQEVELGVIIGKTAKFTTQSLALIHPSSATNIDDAAFSTGTKIRWAGHVMHVINGNRWIRASVTRSEAMLYVAGYTVALDMTARDFQDEAKKGGAPWFLAKSFDTACPVSKFIPKEEIPDPHAEELFCLINGVEKQRCKTDVMIFDIPTLIEYTTRFVTLEEGDLLLTGTPAGETAMNGDIRNDYIHSQDGIPQTPPVVYYYNPVGVHLKKMDYTGFCECRVKVWSEQFHNTVSITLMIIVLGTFAMLYFWAGYIFERRRLLVDFKSSHDVHH</sequence>
<dbReference type="InterPro" id="IPR011234">
    <property type="entry name" value="Fumarylacetoacetase-like_C"/>
</dbReference>
<protein>
    <recommendedName>
        <fullName evidence="5">oxaloacetate tautomerase</fullName>
        <ecNumber evidence="5">5.3.2.2</ecNumber>
    </recommendedName>
    <alternativeName>
        <fullName evidence="3">Fumarylacetoacetate hydrolase domain-containing protein 1</fullName>
    </alternativeName>
</protein>
<dbReference type="InterPro" id="IPR036663">
    <property type="entry name" value="Fumarylacetoacetase_C_sf"/>
</dbReference>
<dbReference type="SUPFAM" id="SSF56529">
    <property type="entry name" value="FAH"/>
    <property type="match status" value="1"/>
</dbReference>
<name>A0ABR1DQS4_NECAM</name>
<comment type="catalytic activity">
    <reaction evidence="4">
        <text>oxaloacetate = enol-oxaloacetate</text>
        <dbReference type="Rhea" id="RHEA:16021"/>
        <dbReference type="ChEBI" id="CHEBI:16452"/>
        <dbReference type="ChEBI" id="CHEBI:17479"/>
        <dbReference type="EC" id="5.3.2.2"/>
    </reaction>
    <physiologicalReaction direction="right-to-left" evidence="4">
        <dbReference type="Rhea" id="RHEA:16023"/>
    </physiologicalReaction>
</comment>
<evidence type="ECO:0000259" key="7">
    <source>
        <dbReference type="Pfam" id="PF01557"/>
    </source>
</evidence>
<keyword evidence="2" id="KW-0479">Metal-binding</keyword>
<keyword evidence="9" id="KW-1185">Reference proteome</keyword>
<comment type="caution">
    <text evidence="8">The sequence shown here is derived from an EMBL/GenBank/DDBJ whole genome shotgun (WGS) entry which is preliminary data.</text>
</comment>
<evidence type="ECO:0000313" key="8">
    <source>
        <dbReference type="EMBL" id="KAK6752725.1"/>
    </source>
</evidence>
<evidence type="ECO:0000256" key="6">
    <source>
        <dbReference type="SAM" id="Phobius"/>
    </source>
</evidence>
<dbReference type="Pfam" id="PF01557">
    <property type="entry name" value="FAA_hydrolase"/>
    <property type="match status" value="2"/>
</dbReference>
<gene>
    <name evidence="8" type="primary">Necator_chrIV.g17175</name>
    <name evidence="8" type="ORF">RB195_003877</name>
</gene>
<feature type="domain" description="Fumarylacetoacetase-like C-terminal" evidence="7">
    <location>
        <begin position="12"/>
        <end position="80"/>
    </location>
</feature>
<feature type="domain" description="Fumarylacetoacetase-like C-terminal" evidence="7">
    <location>
        <begin position="103"/>
        <end position="236"/>
    </location>
</feature>
<evidence type="ECO:0000256" key="1">
    <source>
        <dbReference type="ARBA" id="ARBA00010211"/>
    </source>
</evidence>
<keyword evidence="6" id="KW-1133">Transmembrane helix</keyword>
<dbReference type="Gene3D" id="3.90.850.10">
    <property type="entry name" value="Fumarylacetoacetase-like, C-terminal domain"/>
    <property type="match status" value="1"/>
</dbReference>
<proteinExistence type="inferred from homology"/>
<feature type="transmembrane region" description="Helical" evidence="6">
    <location>
        <begin position="296"/>
        <end position="317"/>
    </location>
</feature>